<dbReference type="Pfam" id="PF00772">
    <property type="entry name" value="DnaB"/>
    <property type="match status" value="1"/>
</dbReference>
<proteinExistence type="predicted"/>
<comment type="caution">
    <text evidence="4">The sequence shown here is derived from an EMBL/GenBank/DDBJ whole genome shotgun (WGS) entry which is preliminary data.</text>
</comment>
<reference evidence="4 5" key="1">
    <citation type="submission" date="2023-07" db="EMBL/GenBank/DDBJ databases">
        <authorList>
            <person name="Girao M."/>
            <person name="Carvalho M.F."/>
        </authorList>
    </citation>
    <scope>NUCLEOTIDE SEQUENCE [LARGE SCALE GENOMIC DNA]</scope>
    <source>
        <strain evidence="4 5">YIM65754</strain>
    </source>
</reference>
<dbReference type="InterPro" id="IPR016136">
    <property type="entry name" value="DNA_helicase_N/primase_C"/>
</dbReference>
<dbReference type="PANTHER" id="PTHR30153:SF2">
    <property type="entry name" value="REPLICATIVE DNA HELICASE"/>
    <property type="match status" value="1"/>
</dbReference>
<dbReference type="Gene3D" id="1.10.860.10">
    <property type="entry name" value="DNAb Helicase, Chain A"/>
    <property type="match status" value="1"/>
</dbReference>
<accession>A0ABU7LJF2</accession>
<dbReference type="Proteomes" id="UP001336020">
    <property type="component" value="Unassembled WGS sequence"/>
</dbReference>
<dbReference type="PANTHER" id="PTHR30153">
    <property type="entry name" value="REPLICATIVE DNA HELICASE DNAB"/>
    <property type="match status" value="1"/>
</dbReference>
<keyword evidence="2" id="KW-0238">DNA-binding</keyword>
<sequence>MTATLLDEPSIYRSADEFAPENGDTETLLLCAVLFAGHDTAADVVDLLETTDFHQSLHADLFDAIAALVTAGQPHDPAMVLTQLERHGKLAGHHGRRLAYALTTATTAGADPTAALYYAHAIVSAAYRRSFRTAGAVITSAAETLPEHELFEHLLTIGYAQRAATRRLDRVRARIGAAPTVGTAE</sequence>
<name>A0ABU7LJF2_9NOCA</name>
<feature type="domain" description="DNA helicase DnaB-like N-terminal" evidence="3">
    <location>
        <begin position="20"/>
        <end position="110"/>
    </location>
</feature>
<protein>
    <submittedName>
        <fullName evidence="4">DnaB-like helicase N-terminal domain-containing protein</fullName>
    </submittedName>
</protein>
<keyword evidence="1" id="KW-0235">DNA replication</keyword>
<dbReference type="InterPro" id="IPR036185">
    <property type="entry name" value="DNA_heli_DnaB-like_N_sf"/>
</dbReference>
<evidence type="ECO:0000313" key="5">
    <source>
        <dbReference type="Proteomes" id="UP001336020"/>
    </source>
</evidence>
<evidence type="ECO:0000256" key="1">
    <source>
        <dbReference type="ARBA" id="ARBA00022705"/>
    </source>
</evidence>
<keyword evidence="5" id="KW-1185">Reference proteome</keyword>
<dbReference type="SUPFAM" id="SSF48024">
    <property type="entry name" value="N-terminal domain of DnaB helicase"/>
    <property type="match status" value="1"/>
</dbReference>
<organism evidence="4 5">
    <name type="scientific">Rhodococcus artemisiae</name>
    <dbReference type="NCBI Taxonomy" id="714159"/>
    <lineage>
        <taxon>Bacteria</taxon>
        <taxon>Bacillati</taxon>
        <taxon>Actinomycetota</taxon>
        <taxon>Actinomycetes</taxon>
        <taxon>Mycobacteriales</taxon>
        <taxon>Nocardiaceae</taxon>
        <taxon>Rhodococcus</taxon>
    </lineage>
</organism>
<dbReference type="RefSeq" id="WP_330136845.1">
    <property type="nucleotide sequence ID" value="NZ_JAUTXY010000021.1"/>
</dbReference>
<dbReference type="EMBL" id="JAUTXY010000021">
    <property type="protein sequence ID" value="MEE2061697.1"/>
    <property type="molecule type" value="Genomic_DNA"/>
</dbReference>
<dbReference type="InterPro" id="IPR007693">
    <property type="entry name" value="DNA_helicase_DnaB-like_N"/>
</dbReference>
<evidence type="ECO:0000256" key="2">
    <source>
        <dbReference type="ARBA" id="ARBA00023125"/>
    </source>
</evidence>
<evidence type="ECO:0000259" key="3">
    <source>
        <dbReference type="Pfam" id="PF00772"/>
    </source>
</evidence>
<evidence type="ECO:0000313" key="4">
    <source>
        <dbReference type="EMBL" id="MEE2061697.1"/>
    </source>
</evidence>
<gene>
    <name evidence="4" type="ORF">Q7514_29660</name>
</gene>